<evidence type="ECO:0000313" key="3">
    <source>
        <dbReference type="EMBL" id="TZE81596.1"/>
    </source>
</evidence>
<feature type="domain" description="DUF402" evidence="2">
    <location>
        <begin position="14"/>
        <end position="115"/>
    </location>
</feature>
<reference evidence="3 4" key="1">
    <citation type="submission" date="2019-08" db="EMBL/GenBank/DDBJ databases">
        <title>Calorimonas adulescens gen. nov., sp. nov., an anaerobic thermophilic bacterium from Sakhalin hot spring.</title>
        <authorList>
            <person name="Khomyakova M.A."/>
            <person name="Merkel A.Y."/>
            <person name="Novikov A."/>
            <person name="Bonch-Osmolovskaya E.A."/>
            <person name="Slobodkin A.I."/>
        </authorList>
    </citation>
    <scope>NUCLEOTIDE SEQUENCE [LARGE SCALE GENOMIC DNA]</scope>
    <source>
        <strain evidence="3 4">A05MB</strain>
    </source>
</reference>
<sequence length="129" mass="15435">MKLWIDDYDLGLFKIQKKDEGLEVYFKDRMFNIFRIVRNGSLVGYYINMSSPVRKYMNKLEFTDYAIDICISPDGRYEILDMDEYEEFKYRIDDDENKKMLMEFEDIKKSLETGGIGYINDLLSVLLNN</sequence>
<name>A0A5D8QCS5_9THEO</name>
<accession>A0A5D8QCS5</accession>
<dbReference type="RefSeq" id="WP_149545574.1">
    <property type="nucleotide sequence ID" value="NZ_VTPS01000012.1"/>
</dbReference>
<dbReference type="GO" id="GO:0016787">
    <property type="term" value="F:hydrolase activity"/>
    <property type="evidence" value="ECO:0007669"/>
    <property type="project" value="UniProtKB-KW"/>
</dbReference>
<proteinExistence type="predicted"/>
<dbReference type="EMBL" id="VTPS01000012">
    <property type="protein sequence ID" value="TZE81596.1"/>
    <property type="molecule type" value="Genomic_DNA"/>
</dbReference>
<comment type="caution">
    <text evidence="3">The sequence shown here is derived from an EMBL/GenBank/DDBJ whole genome shotgun (WGS) entry which is preliminary data.</text>
</comment>
<dbReference type="InterPro" id="IPR050212">
    <property type="entry name" value="Ntdp-like"/>
</dbReference>
<keyword evidence="1" id="KW-0378">Hydrolase</keyword>
<organism evidence="3 4">
    <name type="scientific">Calorimonas adulescens</name>
    <dbReference type="NCBI Taxonomy" id="2606906"/>
    <lineage>
        <taxon>Bacteria</taxon>
        <taxon>Bacillati</taxon>
        <taxon>Bacillota</taxon>
        <taxon>Clostridia</taxon>
        <taxon>Thermoanaerobacterales</taxon>
        <taxon>Thermoanaerobacteraceae</taxon>
        <taxon>Calorimonas</taxon>
    </lineage>
</organism>
<dbReference type="AlphaFoldDB" id="A0A5D8QCS5"/>
<dbReference type="Gene3D" id="2.40.380.10">
    <property type="entry name" value="FomD-like"/>
    <property type="match status" value="1"/>
</dbReference>
<dbReference type="PANTHER" id="PTHR39159">
    <property type="match status" value="1"/>
</dbReference>
<evidence type="ECO:0000256" key="1">
    <source>
        <dbReference type="ARBA" id="ARBA00022801"/>
    </source>
</evidence>
<gene>
    <name evidence="3" type="ORF">FWJ32_08750</name>
</gene>
<keyword evidence="4" id="KW-1185">Reference proteome</keyword>
<dbReference type="InterPro" id="IPR007295">
    <property type="entry name" value="DUF402"/>
</dbReference>
<evidence type="ECO:0000313" key="4">
    <source>
        <dbReference type="Proteomes" id="UP000322976"/>
    </source>
</evidence>
<evidence type="ECO:0000259" key="2">
    <source>
        <dbReference type="Pfam" id="PF04167"/>
    </source>
</evidence>
<protein>
    <submittedName>
        <fullName evidence="3">DUF402 domain-containing protein</fullName>
    </submittedName>
</protein>
<dbReference type="Pfam" id="PF04167">
    <property type="entry name" value="DUF402"/>
    <property type="match status" value="1"/>
</dbReference>
<dbReference type="PANTHER" id="PTHR39159:SF1">
    <property type="entry name" value="UPF0374 PROTEIN YGAC"/>
    <property type="match status" value="1"/>
</dbReference>
<dbReference type="SUPFAM" id="SSF159234">
    <property type="entry name" value="FomD-like"/>
    <property type="match status" value="1"/>
</dbReference>
<dbReference type="InterPro" id="IPR035930">
    <property type="entry name" value="FomD-like_sf"/>
</dbReference>
<dbReference type="Proteomes" id="UP000322976">
    <property type="component" value="Unassembled WGS sequence"/>
</dbReference>